<feature type="transmembrane region" description="Helical" evidence="1">
    <location>
        <begin position="120"/>
        <end position="137"/>
    </location>
</feature>
<sequence>MPGKSAPAKKIQEMLDEHEAANPVAKYGGSASTMQTAAAFAVPAIPLFIFVSAIMNVTASGESFVQLLLLAGYVAGVAGLISVMPAASQQVFNRLATKFGVFYSDQPSAAPCSAAAANSITWRCAAIYLIVAYLAGVNVLPQFGVPAGVSFSIGSVMGAGALMLLRNSIVNSVVASE</sequence>
<feature type="transmembrane region" description="Helical" evidence="1">
    <location>
        <begin position="143"/>
        <end position="165"/>
    </location>
</feature>
<name>A0A7S0JY26_CAFRO</name>
<dbReference type="AlphaFoldDB" id="A0A7S0JY26"/>
<keyword evidence="1" id="KW-0812">Transmembrane</keyword>
<evidence type="ECO:0000313" key="2">
    <source>
        <dbReference type="EMBL" id="CAD8563546.1"/>
    </source>
</evidence>
<accession>A0A7S0JY26</accession>
<dbReference type="EMBL" id="HBET01011459">
    <property type="protein sequence ID" value="CAD8563546.1"/>
    <property type="molecule type" value="Transcribed_RNA"/>
</dbReference>
<organism evidence="2">
    <name type="scientific">Cafeteria roenbergensis</name>
    <name type="common">Marine flagellate</name>
    <dbReference type="NCBI Taxonomy" id="33653"/>
    <lineage>
        <taxon>Eukaryota</taxon>
        <taxon>Sar</taxon>
        <taxon>Stramenopiles</taxon>
        <taxon>Bigyra</taxon>
        <taxon>Opalozoa</taxon>
        <taxon>Bicosoecida</taxon>
        <taxon>Cafeteriaceae</taxon>
        <taxon>Cafeteria</taxon>
    </lineage>
</organism>
<keyword evidence="1" id="KW-0472">Membrane</keyword>
<keyword evidence="1" id="KW-1133">Transmembrane helix</keyword>
<proteinExistence type="predicted"/>
<protein>
    <submittedName>
        <fullName evidence="2">Uncharacterized protein</fullName>
    </submittedName>
</protein>
<reference evidence="2" key="1">
    <citation type="submission" date="2021-01" db="EMBL/GenBank/DDBJ databases">
        <authorList>
            <person name="Corre E."/>
            <person name="Pelletier E."/>
            <person name="Niang G."/>
            <person name="Scheremetjew M."/>
            <person name="Finn R."/>
            <person name="Kale V."/>
            <person name="Holt S."/>
            <person name="Cochrane G."/>
            <person name="Meng A."/>
            <person name="Brown T."/>
            <person name="Cohen L."/>
        </authorList>
    </citation>
    <scope>NUCLEOTIDE SEQUENCE</scope>
    <source>
        <strain evidence="2">E4-10</strain>
    </source>
</reference>
<feature type="transmembrane region" description="Helical" evidence="1">
    <location>
        <begin position="64"/>
        <end position="84"/>
    </location>
</feature>
<gene>
    <name evidence="2" type="ORF">CROE0942_LOCUS7923</name>
</gene>
<evidence type="ECO:0000256" key="1">
    <source>
        <dbReference type="SAM" id="Phobius"/>
    </source>
</evidence>
<feature type="transmembrane region" description="Helical" evidence="1">
    <location>
        <begin position="36"/>
        <end position="58"/>
    </location>
</feature>